<evidence type="ECO:0000313" key="3">
    <source>
        <dbReference type="Proteomes" id="UP000199603"/>
    </source>
</evidence>
<dbReference type="InterPro" id="IPR050678">
    <property type="entry name" value="DNA_Partitioning_ATPase"/>
</dbReference>
<dbReference type="Pfam" id="PF13614">
    <property type="entry name" value="AAA_31"/>
    <property type="match status" value="1"/>
</dbReference>
<dbReference type="EMBL" id="FNAG01000015">
    <property type="protein sequence ID" value="SDE05320.1"/>
    <property type="molecule type" value="Genomic_DNA"/>
</dbReference>
<dbReference type="Gene3D" id="3.40.50.300">
    <property type="entry name" value="P-loop containing nucleotide triphosphate hydrolases"/>
    <property type="match status" value="1"/>
</dbReference>
<name>A0A1G6ZS15_9GAMM</name>
<dbReference type="InterPro" id="IPR025669">
    <property type="entry name" value="AAA_dom"/>
</dbReference>
<dbReference type="PANTHER" id="PTHR13696">
    <property type="entry name" value="P-LOOP CONTAINING NUCLEOSIDE TRIPHOSPHATE HYDROLASE"/>
    <property type="match status" value="1"/>
</dbReference>
<evidence type="ECO:0000259" key="1">
    <source>
        <dbReference type="Pfam" id="PF13614"/>
    </source>
</evidence>
<gene>
    <name evidence="2" type="ORF">SAMN04488509_11559</name>
</gene>
<keyword evidence="3" id="KW-1185">Reference proteome</keyword>
<organism evidence="2 3">
    <name type="scientific">Aquimonas voraii</name>
    <dbReference type="NCBI Taxonomy" id="265719"/>
    <lineage>
        <taxon>Bacteria</taxon>
        <taxon>Pseudomonadati</taxon>
        <taxon>Pseudomonadota</taxon>
        <taxon>Gammaproteobacteria</taxon>
        <taxon>Lysobacterales</taxon>
        <taxon>Lysobacteraceae</taxon>
        <taxon>Aquimonas</taxon>
    </lineage>
</organism>
<sequence>MAVGQKEAKHADSRVTIFTSSDQVIEAIGAIARGLSASAESIRKRAAPPDGRTRLEIPMQTAEAAQVLDISASTLKRLEEELLQANPEEPGFSRNDRGLRVFFSHDMLRIRRHLGEGLVPKGAPPHIMAVANQKGGVGKTTTAVNFAMDAATRGYRVLLIDLDPQASATTSMLVQNDQGILVEGSNLGINEDMTCASVLVGETTDIRPLIRRTHWSSIDIVPSAPDLVEGDFAMIMDFADARAAGKQATFWLGLRHALRSLDGAEYDMVVIDTAPTLSLATLATLLATEGLLIPCPMRSLDVESLKSFAVTTHAWLETLAKSFSLPLKWFRVLPTMRQSSYTEELNELAVRQQIASFVLPDKLPRLEALQRAAGGAATVFEQQLDDDLSSAPASARQARKILRSVHNEIFVAVRAAAATQHNLF</sequence>
<dbReference type="SUPFAM" id="SSF52540">
    <property type="entry name" value="P-loop containing nucleoside triphosphate hydrolases"/>
    <property type="match status" value="1"/>
</dbReference>
<dbReference type="Proteomes" id="UP000199603">
    <property type="component" value="Unassembled WGS sequence"/>
</dbReference>
<protein>
    <submittedName>
        <fullName evidence="2">Chromosome partitioning protein</fullName>
    </submittedName>
</protein>
<dbReference type="CDD" id="cd02042">
    <property type="entry name" value="ParAB_family"/>
    <property type="match status" value="1"/>
</dbReference>
<feature type="domain" description="AAA" evidence="1">
    <location>
        <begin position="127"/>
        <end position="319"/>
    </location>
</feature>
<dbReference type="PANTHER" id="PTHR13696:SF52">
    <property type="entry name" value="PARA FAMILY PROTEIN CT_582"/>
    <property type="match status" value="1"/>
</dbReference>
<reference evidence="2 3" key="1">
    <citation type="submission" date="2016-10" db="EMBL/GenBank/DDBJ databases">
        <authorList>
            <person name="de Groot N.N."/>
        </authorList>
    </citation>
    <scope>NUCLEOTIDE SEQUENCE [LARGE SCALE GENOMIC DNA]</scope>
    <source>
        <strain evidence="2 3">DSM 16957</strain>
    </source>
</reference>
<evidence type="ECO:0000313" key="2">
    <source>
        <dbReference type="EMBL" id="SDE05320.1"/>
    </source>
</evidence>
<dbReference type="InterPro" id="IPR027417">
    <property type="entry name" value="P-loop_NTPase"/>
</dbReference>
<dbReference type="AlphaFoldDB" id="A0A1G6ZS15"/>
<dbReference type="STRING" id="265719.SAMN04488509_11559"/>
<dbReference type="RefSeq" id="WP_176764250.1">
    <property type="nucleotide sequence ID" value="NZ_FNAG01000015.1"/>
</dbReference>
<accession>A0A1G6ZS15</accession>
<proteinExistence type="predicted"/>